<feature type="signal peptide" evidence="2">
    <location>
        <begin position="1"/>
        <end position="26"/>
    </location>
</feature>
<proteinExistence type="predicted"/>
<keyword evidence="2" id="KW-0732">Signal</keyword>
<dbReference type="RefSeq" id="WP_054457283.1">
    <property type="nucleotide sequence ID" value="NZ_CYTK01000008.1"/>
</dbReference>
<feature type="region of interest" description="Disordered" evidence="1">
    <location>
        <begin position="121"/>
        <end position="171"/>
    </location>
</feature>
<evidence type="ECO:0000256" key="2">
    <source>
        <dbReference type="SAM" id="SignalP"/>
    </source>
</evidence>
<sequence>MRGFMNAARFGLLMACAWMAALPAAAQTAAPSGQQPSPAQDPAALGRALLDAGPDARVRMDGLSRDHAAIFGTEDANEQALMDQDRAIGERREQMRMLEKLFSEKSAAGSHPPMMIPLKPGADMTMPALTPTPSGSQLDRGAQDTRRSLDDMQRRVDGLRREADALGQRGR</sequence>
<organism evidence="3 4">
    <name type="scientific">Achromobacter aegrifaciens</name>
    <dbReference type="NCBI Taxonomy" id="1287736"/>
    <lineage>
        <taxon>Bacteria</taxon>
        <taxon>Pseudomonadati</taxon>
        <taxon>Pseudomonadota</taxon>
        <taxon>Betaproteobacteria</taxon>
        <taxon>Burkholderiales</taxon>
        <taxon>Alcaligenaceae</taxon>
        <taxon>Achromobacter</taxon>
    </lineage>
</organism>
<protein>
    <submittedName>
        <fullName evidence="3">Uncharacterized protein</fullName>
    </submittedName>
</protein>
<comment type="caution">
    <text evidence="3">The sequence shown here is derived from an EMBL/GenBank/DDBJ whole genome shotgun (WGS) entry which is preliminary data.</text>
</comment>
<dbReference type="EMBL" id="CYTK01000008">
    <property type="protein sequence ID" value="CUJ59423.1"/>
    <property type="molecule type" value="Genomic_DNA"/>
</dbReference>
<accession>A0AAD2KLD9</accession>
<gene>
    <name evidence="3" type="ORF">ERS370000_04774</name>
</gene>
<evidence type="ECO:0000313" key="3">
    <source>
        <dbReference type="EMBL" id="CUJ59423.1"/>
    </source>
</evidence>
<feature type="compositionally biased region" description="Basic and acidic residues" evidence="1">
    <location>
        <begin position="141"/>
        <end position="164"/>
    </location>
</feature>
<dbReference type="Proteomes" id="UP000044098">
    <property type="component" value="Unassembled WGS sequence"/>
</dbReference>
<feature type="chain" id="PRO_5042171107" evidence="2">
    <location>
        <begin position="27"/>
        <end position="171"/>
    </location>
</feature>
<evidence type="ECO:0000256" key="1">
    <source>
        <dbReference type="SAM" id="MobiDB-lite"/>
    </source>
</evidence>
<reference evidence="3 4" key="1">
    <citation type="submission" date="2015-09" db="EMBL/GenBank/DDBJ databases">
        <authorList>
            <consortium name="Pathogen Informatics"/>
        </authorList>
    </citation>
    <scope>NUCLEOTIDE SEQUENCE [LARGE SCALE GENOMIC DNA]</scope>
    <source>
        <strain evidence="3 4">2789STDY5608625</strain>
    </source>
</reference>
<name>A0AAD2KLD9_ACHAE</name>
<evidence type="ECO:0000313" key="4">
    <source>
        <dbReference type="Proteomes" id="UP000044098"/>
    </source>
</evidence>
<dbReference type="AlphaFoldDB" id="A0AAD2KLD9"/>